<reference evidence="7 8" key="1">
    <citation type="journal article" date="2014" name="Front. Microbiol.">
        <title>Population and genomic analysis of the genus Halorubrum.</title>
        <authorList>
            <person name="Fullmer M.S."/>
            <person name="Soucy S.M."/>
            <person name="Swithers K.S."/>
            <person name="Makkay A.M."/>
            <person name="Wheeler R."/>
            <person name="Ventosa A."/>
            <person name="Gogarten J.P."/>
            <person name="Papke R.T."/>
        </authorList>
    </citation>
    <scope>NUCLEOTIDE SEQUENCE [LARGE SCALE GENOMIC DNA]</scope>
    <source>
        <strain evidence="7 8">C49</strain>
    </source>
</reference>
<dbReference type="PANTHER" id="PTHR43879">
    <property type="entry name" value="ABC TRANSPORTER PERMEASE PROTEIN"/>
    <property type="match status" value="1"/>
</dbReference>
<dbReference type="EMBL" id="NHOA01000016">
    <property type="protein sequence ID" value="PHQ40167.1"/>
    <property type="molecule type" value="Genomic_DNA"/>
</dbReference>
<accession>A0A2G1WMG7</accession>
<keyword evidence="5" id="KW-0813">Transport</keyword>
<comment type="similarity">
    <text evidence="5">Belongs to the binding-protein-dependent transport system permease family.</text>
</comment>
<evidence type="ECO:0000256" key="3">
    <source>
        <dbReference type="ARBA" id="ARBA00022989"/>
    </source>
</evidence>
<dbReference type="GO" id="GO:0055085">
    <property type="term" value="P:transmembrane transport"/>
    <property type="evidence" value="ECO:0007669"/>
    <property type="project" value="InterPro"/>
</dbReference>
<keyword evidence="2 5" id="KW-0812">Transmembrane</keyword>
<feature type="transmembrane region" description="Helical" evidence="5">
    <location>
        <begin position="125"/>
        <end position="146"/>
    </location>
</feature>
<sequence length="313" mass="34550">MKLTTTVKNAVGWNDTDLNERFEQVQRKHVIATILTVALAVFWVSPLWGGITTAFKTQSAFISTLPLTPPTVDQVTLNAWAVAWETLSPTLWNSLIFTIPAMVFSAVLGSFAAYGLSMVNWRGQVALMTAFILAIFLPKQGILLPLSRFWNTVDLEGILTSLGYFSLPFADPSHTNLIILIITHSAYGISIATLLFRGYYLTLNHDIVEAARIDGAGIYAIYRHIILPLSYPMFMVVFIFQFTQIYNEFLYALILIGGSDPSAGAPVTLALAELNSGFSQNWNNQMAGAFITAIPTLIVYIAFGEQFAKGVEY</sequence>
<evidence type="ECO:0000313" key="7">
    <source>
        <dbReference type="EMBL" id="PHQ40167.1"/>
    </source>
</evidence>
<proteinExistence type="inferred from homology"/>
<dbReference type="PANTHER" id="PTHR43879:SF1">
    <property type="entry name" value="GLUCOSE IMPORT SYSTEM PERMEASE PROTEIN GLCU"/>
    <property type="match status" value="1"/>
</dbReference>
<dbReference type="Gene3D" id="1.10.3720.10">
    <property type="entry name" value="MetI-like"/>
    <property type="match status" value="1"/>
</dbReference>
<keyword evidence="4 5" id="KW-0472">Membrane</keyword>
<feature type="transmembrane region" description="Helical" evidence="5">
    <location>
        <begin position="177"/>
        <end position="200"/>
    </location>
</feature>
<feature type="transmembrane region" description="Helical" evidence="5">
    <location>
        <begin position="30"/>
        <end position="51"/>
    </location>
</feature>
<feature type="transmembrane region" description="Helical" evidence="5">
    <location>
        <begin position="221"/>
        <end position="243"/>
    </location>
</feature>
<feature type="transmembrane region" description="Helical" evidence="5">
    <location>
        <begin position="91"/>
        <end position="113"/>
    </location>
</feature>
<keyword evidence="3 5" id="KW-1133">Transmembrane helix</keyword>
<evidence type="ECO:0000313" key="8">
    <source>
        <dbReference type="Proteomes" id="UP000222824"/>
    </source>
</evidence>
<dbReference type="CDD" id="cd06261">
    <property type="entry name" value="TM_PBP2"/>
    <property type="match status" value="1"/>
</dbReference>
<dbReference type="RefSeq" id="WP_099254137.1">
    <property type="nucleotide sequence ID" value="NZ_NHOA01000016.1"/>
</dbReference>
<dbReference type="PROSITE" id="PS50928">
    <property type="entry name" value="ABC_TM1"/>
    <property type="match status" value="1"/>
</dbReference>
<feature type="domain" description="ABC transmembrane type-1" evidence="6">
    <location>
        <begin position="91"/>
        <end position="303"/>
    </location>
</feature>
<gene>
    <name evidence="7" type="ORF">DJ69_02310</name>
</gene>
<dbReference type="Pfam" id="PF00528">
    <property type="entry name" value="BPD_transp_1"/>
    <property type="match status" value="1"/>
</dbReference>
<protein>
    <recommendedName>
        <fullName evidence="6">ABC transmembrane type-1 domain-containing protein</fullName>
    </recommendedName>
</protein>
<dbReference type="OrthoDB" id="97781at2157"/>
<dbReference type="SUPFAM" id="SSF161098">
    <property type="entry name" value="MetI-like"/>
    <property type="match status" value="1"/>
</dbReference>
<keyword evidence="8" id="KW-1185">Reference proteome</keyword>
<name>A0A2G1WMG7_9EURY</name>
<dbReference type="InterPro" id="IPR035906">
    <property type="entry name" value="MetI-like_sf"/>
</dbReference>
<evidence type="ECO:0000256" key="1">
    <source>
        <dbReference type="ARBA" id="ARBA00004141"/>
    </source>
</evidence>
<evidence type="ECO:0000259" key="6">
    <source>
        <dbReference type="PROSITE" id="PS50928"/>
    </source>
</evidence>
<dbReference type="InterPro" id="IPR000515">
    <property type="entry name" value="MetI-like"/>
</dbReference>
<feature type="transmembrane region" description="Helical" evidence="5">
    <location>
        <begin position="286"/>
        <end position="303"/>
    </location>
</feature>
<evidence type="ECO:0000256" key="4">
    <source>
        <dbReference type="ARBA" id="ARBA00023136"/>
    </source>
</evidence>
<comment type="caution">
    <text evidence="7">The sequence shown here is derived from an EMBL/GenBank/DDBJ whole genome shotgun (WGS) entry which is preliminary data.</text>
</comment>
<dbReference type="Proteomes" id="UP000222824">
    <property type="component" value="Unassembled WGS sequence"/>
</dbReference>
<evidence type="ECO:0000256" key="2">
    <source>
        <dbReference type="ARBA" id="ARBA00022692"/>
    </source>
</evidence>
<comment type="subcellular location">
    <subcellularLocation>
        <location evidence="5">Cell membrane</location>
        <topology evidence="5">Multi-pass membrane protein</topology>
    </subcellularLocation>
    <subcellularLocation>
        <location evidence="1">Membrane</location>
        <topology evidence="1">Multi-pass membrane protein</topology>
    </subcellularLocation>
</comment>
<evidence type="ECO:0000256" key="5">
    <source>
        <dbReference type="RuleBase" id="RU363032"/>
    </source>
</evidence>
<dbReference type="AlphaFoldDB" id="A0A2G1WMG7"/>
<dbReference type="GO" id="GO:0005886">
    <property type="term" value="C:plasma membrane"/>
    <property type="evidence" value="ECO:0007669"/>
    <property type="project" value="UniProtKB-SubCell"/>
</dbReference>
<organism evidence="7 8">
    <name type="scientific">Halorubrum persicum</name>
    <dbReference type="NCBI Taxonomy" id="1383844"/>
    <lineage>
        <taxon>Archaea</taxon>
        <taxon>Methanobacteriati</taxon>
        <taxon>Methanobacteriota</taxon>
        <taxon>Stenosarchaea group</taxon>
        <taxon>Halobacteria</taxon>
        <taxon>Halobacteriales</taxon>
        <taxon>Haloferacaceae</taxon>
        <taxon>Halorubrum</taxon>
    </lineage>
</organism>